<reference evidence="2 3" key="1">
    <citation type="submission" date="2019-08" db="EMBL/GenBank/DDBJ databases">
        <title>Bioinformatics analysis of the strain L3 and L5.</title>
        <authorList>
            <person name="Li X."/>
        </authorList>
    </citation>
    <scope>NUCLEOTIDE SEQUENCE [LARGE SCALE GENOMIC DNA]</scope>
    <source>
        <strain evidence="2 3">L3</strain>
    </source>
</reference>
<accession>A0A640WJB0</accession>
<evidence type="ECO:0000313" key="2">
    <source>
        <dbReference type="EMBL" id="KAA0020719.1"/>
    </source>
</evidence>
<gene>
    <name evidence="2" type="ORF">F0A16_02720</name>
</gene>
<evidence type="ECO:0000313" key="3">
    <source>
        <dbReference type="Proteomes" id="UP000466024"/>
    </source>
</evidence>
<dbReference type="AlphaFoldDB" id="A0A640WJB0"/>
<evidence type="ECO:0000256" key="1">
    <source>
        <dbReference type="SAM" id="MobiDB-lite"/>
    </source>
</evidence>
<comment type="caution">
    <text evidence="2">The sequence shown here is derived from an EMBL/GenBank/DDBJ whole genome shotgun (WGS) entry which is preliminary data.</text>
</comment>
<organism evidence="2 3">
    <name type="scientific">Salinicola corii</name>
    <dbReference type="NCBI Taxonomy" id="2606937"/>
    <lineage>
        <taxon>Bacteria</taxon>
        <taxon>Pseudomonadati</taxon>
        <taxon>Pseudomonadota</taxon>
        <taxon>Gammaproteobacteria</taxon>
        <taxon>Oceanospirillales</taxon>
        <taxon>Halomonadaceae</taxon>
        <taxon>Salinicola</taxon>
    </lineage>
</organism>
<feature type="region of interest" description="Disordered" evidence="1">
    <location>
        <begin position="239"/>
        <end position="259"/>
    </location>
</feature>
<sequence length="603" mass="65125">MTFYTGGAPALDSRTLLDLPSTTGDAFEAGFDDAFADNPGTSVVRIAELSAANNGFEWTSPSTWFDGQGPDRMPASEARQKVKGLGLEGISIPDQGITSDALDILVDRHRAELARNQMLARSESSMVPQVFGGLAATFVDPLNIAAAFIPIVGEARYASLVARQTSALGRAGARAGVGAIEGAAGAALLEPLPLFAANQDQTEYGLSDSLTNIAFGGILGGGLHSAGGAISDAVRRRAAEANPGNPVPDAPDIPGVDTPSVRVADGDLKFTPSGVTSMSLSDLAARAPSPQTFTRALDDDPIEAVRTTLAKQVQNDEAYLNRRAQRQAAEEIANQIDTGGRVEGVRALRTELADVETQLSGINDLRNRLQVENQQRGMSRSRARNAANIRARTAQRELSARRDELTSTIEGNRRAEMSTQDRVRLLRGEVPEQFREQIDQRATEIRDGLRQNPLGAGIRTARSRAEGAHWRTRADALRAAVVQSVTGQRIDAEAIYDLSDPTRSRAAMERIKNPQPRQADPQSVAESQRAQEVVTENFDDLEDSRAALAEEEQRFRESVARMSDEDRALIERSSPELQEADQLAQAAQRYSLAYREAVFCNLN</sequence>
<dbReference type="EMBL" id="VTPX01000001">
    <property type="protein sequence ID" value="KAA0020719.1"/>
    <property type="molecule type" value="Genomic_DNA"/>
</dbReference>
<dbReference type="RefSeq" id="WP_149433838.1">
    <property type="nucleotide sequence ID" value="NZ_VTPX01000001.1"/>
</dbReference>
<proteinExistence type="predicted"/>
<keyword evidence="3" id="KW-1185">Reference proteome</keyword>
<protein>
    <submittedName>
        <fullName evidence="2">Uncharacterized protein</fullName>
    </submittedName>
</protein>
<name>A0A640WJB0_9GAMM</name>
<dbReference type="Proteomes" id="UP000466024">
    <property type="component" value="Unassembled WGS sequence"/>
</dbReference>